<dbReference type="CDD" id="cd00067">
    <property type="entry name" value="GAL4"/>
    <property type="match status" value="1"/>
</dbReference>
<keyword evidence="5" id="KW-0238">DNA-binding</keyword>
<evidence type="ECO:0000256" key="8">
    <source>
        <dbReference type="SAM" id="MobiDB-lite"/>
    </source>
</evidence>
<evidence type="ECO:0000256" key="5">
    <source>
        <dbReference type="ARBA" id="ARBA00023125"/>
    </source>
</evidence>
<keyword evidence="6" id="KW-0804">Transcription</keyword>
<dbReference type="PROSITE" id="PS00463">
    <property type="entry name" value="ZN2_CY6_FUNGAL_1"/>
    <property type="match status" value="1"/>
</dbReference>
<dbReference type="SUPFAM" id="SSF57701">
    <property type="entry name" value="Zn2/Cys6 DNA-binding domain"/>
    <property type="match status" value="1"/>
</dbReference>
<dbReference type="Pfam" id="PF00172">
    <property type="entry name" value="Zn_clus"/>
    <property type="match status" value="1"/>
</dbReference>
<feature type="domain" description="Zn(2)-C6 fungal-type" evidence="9">
    <location>
        <begin position="10"/>
        <end position="39"/>
    </location>
</feature>
<dbReference type="SMART" id="SM00066">
    <property type="entry name" value="GAL4"/>
    <property type="match status" value="1"/>
</dbReference>
<keyword evidence="11" id="KW-1185">Reference proteome</keyword>
<dbReference type="GO" id="GO:0008270">
    <property type="term" value="F:zinc ion binding"/>
    <property type="evidence" value="ECO:0007669"/>
    <property type="project" value="InterPro"/>
</dbReference>
<dbReference type="Gene3D" id="4.10.240.10">
    <property type="entry name" value="Zn(2)-C6 fungal-type DNA-binding domain"/>
    <property type="match status" value="1"/>
</dbReference>
<feature type="compositionally biased region" description="Low complexity" evidence="8">
    <location>
        <begin position="659"/>
        <end position="672"/>
    </location>
</feature>
<dbReference type="InterPro" id="IPR036864">
    <property type="entry name" value="Zn2-C6_fun-type_DNA-bd_sf"/>
</dbReference>
<evidence type="ECO:0000259" key="9">
    <source>
        <dbReference type="PROSITE" id="PS50048"/>
    </source>
</evidence>
<accession>A0AAN6PDH3</accession>
<feature type="compositionally biased region" description="Low complexity" evidence="8">
    <location>
        <begin position="595"/>
        <end position="609"/>
    </location>
</feature>
<evidence type="ECO:0000256" key="1">
    <source>
        <dbReference type="ARBA" id="ARBA00004123"/>
    </source>
</evidence>
<keyword evidence="2" id="KW-0479">Metal-binding</keyword>
<dbReference type="GO" id="GO:0003677">
    <property type="term" value="F:DNA binding"/>
    <property type="evidence" value="ECO:0007669"/>
    <property type="project" value="UniProtKB-KW"/>
</dbReference>
<keyword evidence="7" id="KW-0539">Nucleus</keyword>
<keyword evidence="4" id="KW-0805">Transcription regulation</keyword>
<dbReference type="AlphaFoldDB" id="A0AAN6PDH3"/>
<dbReference type="Proteomes" id="UP001303115">
    <property type="component" value="Unassembled WGS sequence"/>
</dbReference>
<dbReference type="InterPro" id="IPR051615">
    <property type="entry name" value="Transcr_Regulatory_Elem"/>
</dbReference>
<feature type="compositionally biased region" description="Pro residues" evidence="8">
    <location>
        <begin position="169"/>
        <end position="185"/>
    </location>
</feature>
<evidence type="ECO:0000256" key="6">
    <source>
        <dbReference type="ARBA" id="ARBA00023163"/>
    </source>
</evidence>
<dbReference type="GO" id="GO:0005634">
    <property type="term" value="C:nucleus"/>
    <property type="evidence" value="ECO:0007669"/>
    <property type="project" value="UniProtKB-SubCell"/>
</dbReference>
<organism evidence="10 11">
    <name type="scientific">Parachaetomium inaequale</name>
    <dbReference type="NCBI Taxonomy" id="2588326"/>
    <lineage>
        <taxon>Eukaryota</taxon>
        <taxon>Fungi</taxon>
        <taxon>Dikarya</taxon>
        <taxon>Ascomycota</taxon>
        <taxon>Pezizomycotina</taxon>
        <taxon>Sordariomycetes</taxon>
        <taxon>Sordariomycetidae</taxon>
        <taxon>Sordariales</taxon>
        <taxon>Chaetomiaceae</taxon>
        <taxon>Parachaetomium</taxon>
    </lineage>
</organism>
<comment type="caution">
    <text evidence="10">The sequence shown here is derived from an EMBL/GenBank/DDBJ whole genome shotgun (WGS) entry which is preliminary data.</text>
</comment>
<evidence type="ECO:0000256" key="3">
    <source>
        <dbReference type="ARBA" id="ARBA00022833"/>
    </source>
</evidence>
<dbReference type="PROSITE" id="PS50048">
    <property type="entry name" value="ZN2_CY6_FUNGAL_2"/>
    <property type="match status" value="1"/>
</dbReference>
<gene>
    <name evidence="10" type="ORF">C8A01DRAFT_47538</name>
</gene>
<reference evidence="11" key="1">
    <citation type="journal article" date="2023" name="Mol. Phylogenet. Evol.">
        <title>Genome-scale phylogeny and comparative genomics of the fungal order Sordariales.</title>
        <authorList>
            <person name="Hensen N."/>
            <person name="Bonometti L."/>
            <person name="Westerberg I."/>
            <person name="Brannstrom I.O."/>
            <person name="Guillou S."/>
            <person name="Cros-Aarteil S."/>
            <person name="Calhoun S."/>
            <person name="Haridas S."/>
            <person name="Kuo A."/>
            <person name="Mondo S."/>
            <person name="Pangilinan J."/>
            <person name="Riley R."/>
            <person name="LaButti K."/>
            <person name="Andreopoulos B."/>
            <person name="Lipzen A."/>
            <person name="Chen C."/>
            <person name="Yan M."/>
            <person name="Daum C."/>
            <person name="Ng V."/>
            <person name="Clum A."/>
            <person name="Steindorff A."/>
            <person name="Ohm R.A."/>
            <person name="Martin F."/>
            <person name="Silar P."/>
            <person name="Natvig D.O."/>
            <person name="Lalanne C."/>
            <person name="Gautier V."/>
            <person name="Ament-Velasquez S.L."/>
            <person name="Kruys A."/>
            <person name="Hutchinson M.I."/>
            <person name="Powell A.J."/>
            <person name="Barry K."/>
            <person name="Miller A.N."/>
            <person name="Grigoriev I.V."/>
            <person name="Debuchy R."/>
            <person name="Gladieux P."/>
            <person name="Hiltunen Thoren M."/>
            <person name="Johannesson H."/>
        </authorList>
    </citation>
    <scope>NUCLEOTIDE SEQUENCE [LARGE SCALE GENOMIC DNA]</scope>
    <source>
        <strain evidence="11">CBS 284.82</strain>
    </source>
</reference>
<feature type="region of interest" description="Disordered" evidence="8">
    <location>
        <begin position="659"/>
        <end position="691"/>
    </location>
</feature>
<proteinExistence type="predicted"/>
<keyword evidence="3" id="KW-0862">Zinc</keyword>
<evidence type="ECO:0000313" key="11">
    <source>
        <dbReference type="Proteomes" id="UP001303115"/>
    </source>
</evidence>
<dbReference type="EMBL" id="MU854416">
    <property type="protein sequence ID" value="KAK4038898.1"/>
    <property type="molecule type" value="Genomic_DNA"/>
</dbReference>
<name>A0AAN6PDH3_9PEZI</name>
<feature type="region of interest" description="Disordered" evidence="8">
    <location>
        <begin position="595"/>
        <end position="625"/>
    </location>
</feature>
<protein>
    <recommendedName>
        <fullName evidence="9">Zn(2)-C6 fungal-type domain-containing protein</fullName>
    </recommendedName>
</protein>
<dbReference type="PANTHER" id="PTHR31313:SF4">
    <property type="entry name" value="CONIDIAL DEVELOPMENT PROTEIN FLUFFY"/>
    <property type="match status" value="1"/>
</dbReference>
<evidence type="ECO:0000256" key="4">
    <source>
        <dbReference type="ARBA" id="ARBA00023015"/>
    </source>
</evidence>
<dbReference type="PANTHER" id="PTHR31313">
    <property type="entry name" value="TY1 ENHANCER ACTIVATOR"/>
    <property type="match status" value="1"/>
</dbReference>
<dbReference type="InterPro" id="IPR001138">
    <property type="entry name" value="Zn2Cys6_DnaBD"/>
</dbReference>
<evidence type="ECO:0000256" key="2">
    <source>
        <dbReference type="ARBA" id="ARBA00022723"/>
    </source>
</evidence>
<sequence>MPRHNLTANACLVCRRKRTKCDGGTPCRRCISRGEECVYEDKRLRTKDHLRSEITRLRTEQRHGQALLRALANNDPERWDMVLDRMRAGDPPETIAEWILAQPSTSLSGAFSRSPRASADDENPSHGLDATATPGAAICSALSQPGGSLAGPSRGHPAATPPARRLSFDPPPSMFPPGIYTPPVDPPRRQHSPPPESSVDPIARTWTNITDDKSLVQRLLAKFFASSLPYLSMVSQRHFMRDFREGNPRYCSEALVNAVLGMACKVATPTSQLVSRVSFGDAFIGEAKGLLATEQDYTNLPCIQALGVLAVAELAQGNEEAANDLGRESIRACIRLLLQTQQQQHSHDDDFRTVRALAYCGGFSLTRLFGLLAGDLEPKTGPLFMRIHPDSSAVGDEGPQARIERGVSLQMEFFTQLQYCPPLARFIFEVTEAAHSFLSYNHSEVMTASDLDRAFNKCLGYHRHFAQSGALNMDYGPDVVLALIWYNFCLLSLLEPFAKDPASLEGGLPPSLSRDATPHTVCRQASEAMISLTSTYQNRYSLACFPPFLPYMVFAAALHQLSLAVSPLYESHQEGQLVRSPEPLSSEPIYDSTYSISSTKSSIPRPRTSFHATRPTTGGPEPLSPTLVMQIPRSAGRRDSVLSTSPTCFSNDDQSRWPSVCSSVSNTTTSDVDGAPSLEHPDTQSGFLPNPTSQPLDLVAIGSLQLTSMGARHPAAAKAAHLLRTSGLGAGLGLYSIPSPVTGRDSTPSGTTPGHHLYTALGAASQSSL</sequence>
<comment type="subcellular location">
    <subcellularLocation>
        <location evidence="1">Nucleus</location>
    </subcellularLocation>
</comment>
<dbReference type="CDD" id="cd12148">
    <property type="entry name" value="fungal_TF_MHR"/>
    <property type="match status" value="1"/>
</dbReference>
<evidence type="ECO:0000256" key="7">
    <source>
        <dbReference type="ARBA" id="ARBA00023242"/>
    </source>
</evidence>
<dbReference type="GO" id="GO:0000981">
    <property type="term" value="F:DNA-binding transcription factor activity, RNA polymerase II-specific"/>
    <property type="evidence" value="ECO:0007669"/>
    <property type="project" value="InterPro"/>
</dbReference>
<feature type="region of interest" description="Disordered" evidence="8">
    <location>
        <begin position="106"/>
        <end position="202"/>
    </location>
</feature>
<evidence type="ECO:0000313" key="10">
    <source>
        <dbReference type="EMBL" id="KAK4038898.1"/>
    </source>
</evidence>